<dbReference type="EMBL" id="CM010725">
    <property type="protein sequence ID" value="RZC82312.1"/>
    <property type="molecule type" value="Genomic_DNA"/>
</dbReference>
<evidence type="ECO:0000313" key="3">
    <source>
        <dbReference type="Proteomes" id="UP000316621"/>
    </source>
</evidence>
<name>A0A4Y7LCA4_PAPSO</name>
<feature type="signal peptide" evidence="1">
    <location>
        <begin position="1"/>
        <end position="18"/>
    </location>
</feature>
<accession>A0A4Y7LCA4</accession>
<dbReference type="Gramene" id="RZC82312">
    <property type="protein sequence ID" value="RZC82312"/>
    <property type="gene ID" value="C5167_045096"/>
</dbReference>
<proteinExistence type="predicted"/>
<gene>
    <name evidence="2" type="ORF">C5167_045096</name>
</gene>
<protein>
    <submittedName>
        <fullName evidence="2">Uncharacterized protein</fullName>
    </submittedName>
</protein>
<reference evidence="2 3" key="1">
    <citation type="journal article" date="2018" name="Science">
        <title>The opium poppy genome and morphinan production.</title>
        <authorList>
            <person name="Guo L."/>
            <person name="Winzer T."/>
            <person name="Yang X."/>
            <person name="Li Y."/>
            <person name="Ning Z."/>
            <person name="He Z."/>
            <person name="Teodor R."/>
            <person name="Lu Y."/>
            <person name="Bowser T.A."/>
            <person name="Graham I.A."/>
            <person name="Ye K."/>
        </authorList>
    </citation>
    <scope>NUCLEOTIDE SEQUENCE [LARGE SCALE GENOMIC DNA]</scope>
    <source>
        <strain evidence="3">cv. HN1</strain>
        <tissue evidence="2">Leaves</tissue>
    </source>
</reference>
<evidence type="ECO:0000313" key="2">
    <source>
        <dbReference type="EMBL" id="RZC82312.1"/>
    </source>
</evidence>
<keyword evidence="3" id="KW-1185">Reference proteome</keyword>
<dbReference type="AlphaFoldDB" id="A0A4Y7LCA4"/>
<evidence type="ECO:0000256" key="1">
    <source>
        <dbReference type="SAM" id="SignalP"/>
    </source>
</evidence>
<organism evidence="2 3">
    <name type="scientific">Papaver somniferum</name>
    <name type="common">Opium poppy</name>
    <dbReference type="NCBI Taxonomy" id="3469"/>
    <lineage>
        <taxon>Eukaryota</taxon>
        <taxon>Viridiplantae</taxon>
        <taxon>Streptophyta</taxon>
        <taxon>Embryophyta</taxon>
        <taxon>Tracheophyta</taxon>
        <taxon>Spermatophyta</taxon>
        <taxon>Magnoliopsida</taxon>
        <taxon>Ranunculales</taxon>
        <taxon>Papaveraceae</taxon>
        <taxon>Papaveroideae</taxon>
        <taxon>Papaver</taxon>
    </lineage>
</organism>
<dbReference type="Proteomes" id="UP000316621">
    <property type="component" value="Chromosome 11"/>
</dbReference>
<feature type="non-terminal residue" evidence="2">
    <location>
        <position position="1"/>
    </location>
</feature>
<sequence>LLAKAASLLLTVQLRCHGFLPDGHSYQTRPSQSLLLLAKAASVLLALQLECHGVHPTDLVNGEGVDFAKSMAQEAEVLDFLFQNTVDH</sequence>
<feature type="chain" id="PRO_5021222735" evidence="1">
    <location>
        <begin position="19"/>
        <end position="88"/>
    </location>
</feature>
<keyword evidence="1" id="KW-0732">Signal</keyword>